<name>A0A7Z8P181_9EURY</name>
<protein>
    <submittedName>
        <fullName evidence="1">Glycosyl transferase</fullName>
    </submittedName>
</protein>
<dbReference type="Gene3D" id="3.90.550.10">
    <property type="entry name" value="Spore Coat Polysaccharide Biosynthesis Protein SpsA, Chain A"/>
    <property type="match status" value="1"/>
</dbReference>
<evidence type="ECO:0000313" key="2">
    <source>
        <dbReference type="Proteomes" id="UP000319335"/>
    </source>
</evidence>
<reference evidence="1 2" key="1">
    <citation type="submission" date="2019-06" db="EMBL/GenBank/DDBJ databases">
        <title>Draft genome sequence of Methanolobus vulcani B1d.</title>
        <authorList>
            <person name="Creighbaum A.J."/>
            <person name="Ticak T."/>
            <person name="Hariraju D."/>
            <person name="Arivett B.A."/>
            <person name="Ferguson D.J.Jr."/>
        </authorList>
    </citation>
    <scope>NUCLEOTIDE SEQUENCE [LARGE SCALE GENOMIC DNA]</scope>
    <source>
        <strain evidence="1 2">B1d</strain>
    </source>
</reference>
<dbReference type="InterPro" id="IPR029044">
    <property type="entry name" value="Nucleotide-diphossugar_trans"/>
</dbReference>
<dbReference type="AlphaFoldDB" id="A0A7Z8P181"/>
<dbReference type="SUPFAM" id="SSF53448">
    <property type="entry name" value="Nucleotide-diphospho-sugar transferases"/>
    <property type="match status" value="1"/>
</dbReference>
<organism evidence="1 2">
    <name type="scientific">Methanolobus vulcani</name>
    <dbReference type="NCBI Taxonomy" id="38026"/>
    <lineage>
        <taxon>Archaea</taxon>
        <taxon>Methanobacteriati</taxon>
        <taxon>Methanobacteriota</taxon>
        <taxon>Stenosarchaea group</taxon>
        <taxon>Methanomicrobia</taxon>
        <taxon>Methanosarcinales</taxon>
        <taxon>Methanosarcinaceae</taxon>
        <taxon>Methanolobus</taxon>
    </lineage>
</organism>
<keyword evidence="2" id="KW-1185">Reference proteome</keyword>
<dbReference type="GO" id="GO:0016740">
    <property type="term" value="F:transferase activity"/>
    <property type="evidence" value="ECO:0007669"/>
    <property type="project" value="UniProtKB-KW"/>
</dbReference>
<proteinExistence type="predicted"/>
<comment type="caution">
    <text evidence="1">The sequence shown here is derived from an EMBL/GenBank/DDBJ whole genome shotgun (WGS) entry which is preliminary data.</text>
</comment>
<gene>
    <name evidence="1" type="ORF">FKV42_11605</name>
</gene>
<dbReference type="Proteomes" id="UP000319335">
    <property type="component" value="Unassembled WGS sequence"/>
</dbReference>
<evidence type="ECO:0000313" key="1">
    <source>
        <dbReference type="EMBL" id="TQD23853.1"/>
    </source>
</evidence>
<accession>A0A7Z8P181</accession>
<dbReference type="EMBL" id="VIAQ01000019">
    <property type="protein sequence ID" value="TQD23853.1"/>
    <property type="molecule type" value="Genomic_DNA"/>
</dbReference>
<sequence>MLYFCTLFDSNYLSRGLAMYESLKDLYDDFHMYIFAFDKKCYEILNILNLDKVSVIELCEFEDKELLEIKPTRSTAEYCWTCTPSIILYSIEKYDLSHCTYLDADIYFFSSPEELINEMDEKSILITEHRYTKKYDKTETSGKYCVQFVTFKNNISGLTALKWWRNACLDWCYAKYEDGKLGDQKYLDDWTQRFEGVHVLKHLGGGVAPWNVQQYTVYESNKQKYIKENSTQFTSKIVFYHFHGIKFFTNGSVDLNSGYCLSDNTQNLIYKDYVKKIKQMENKIAKIDKAFDPNGSTNLRKGIKHYIWILICKLKKTHNCIKVKDFIE</sequence>
<keyword evidence="1" id="KW-0808">Transferase</keyword>